<feature type="transmembrane region" description="Helical" evidence="6">
    <location>
        <begin position="210"/>
        <end position="229"/>
    </location>
</feature>
<dbReference type="PANTHER" id="PTHR30294">
    <property type="entry name" value="MEMBRANE COMPONENT OF ABC TRANSPORTER YHHJ-RELATED"/>
    <property type="match status" value="1"/>
</dbReference>
<feature type="transmembrane region" description="Helical" evidence="6">
    <location>
        <begin position="88"/>
        <end position="109"/>
    </location>
</feature>
<accession>A0A926DSG7</accession>
<keyword evidence="3 6" id="KW-0812">Transmembrane</keyword>
<keyword evidence="4 6" id="KW-1133">Transmembrane helix</keyword>
<evidence type="ECO:0000256" key="2">
    <source>
        <dbReference type="ARBA" id="ARBA00022475"/>
    </source>
</evidence>
<evidence type="ECO:0000256" key="1">
    <source>
        <dbReference type="ARBA" id="ARBA00004651"/>
    </source>
</evidence>
<comment type="caution">
    <text evidence="8">The sequence shown here is derived from an EMBL/GenBank/DDBJ whole genome shotgun (WGS) entry which is preliminary data.</text>
</comment>
<dbReference type="Pfam" id="PF12698">
    <property type="entry name" value="ABC2_membrane_3"/>
    <property type="match status" value="1"/>
</dbReference>
<dbReference type="EMBL" id="JACRSQ010000002">
    <property type="protein sequence ID" value="MBC8542460.1"/>
    <property type="molecule type" value="Genomic_DNA"/>
</dbReference>
<keyword evidence="9" id="KW-1185">Reference proteome</keyword>
<dbReference type="GO" id="GO:0005886">
    <property type="term" value="C:plasma membrane"/>
    <property type="evidence" value="ECO:0007669"/>
    <property type="project" value="UniProtKB-SubCell"/>
</dbReference>
<dbReference type="GO" id="GO:0140359">
    <property type="term" value="F:ABC-type transporter activity"/>
    <property type="evidence" value="ECO:0007669"/>
    <property type="project" value="InterPro"/>
</dbReference>
<feature type="domain" description="ABC-2 type transporter transmembrane" evidence="7">
    <location>
        <begin position="39"/>
        <end position="228"/>
    </location>
</feature>
<feature type="transmembrane region" description="Helical" evidence="6">
    <location>
        <begin position="45"/>
        <end position="67"/>
    </location>
</feature>
<dbReference type="AlphaFoldDB" id="A0A926DSG7"/>
<evidence type="ECO:0000256" key="6">
    <source>
        <dbReference type="SAM" id="Phobius"/>
    </source>
</evidence>
<evidence type="ECO:0000313" key="9">
    <source>
        <dbReference type="Proteomes" id="UP000657006"/>
    </source>
</evidence>
<evidence type="ECO:0000313" key="8">
    <source>
        <dbReference type="EMBL" id="MBC8542460.1"/>
    </source>
</evidence>
<gene>
    <name evidence="8" type="ORF">H8730_02715</name>
</gene>
<feature type="transmembrane region" description="Helical" evidence="6">
    <location>
        <begin position="264"/>
        <end position="282"/>
    </location>
</feature>
<proteinExistence type="predicted"/>
<sequence>MRAIFLKEFKSYFKSPLGYAYIAFMLVIFGFYFFVYCLYQQTPNYAYVLSGVTSLIVFAMPILTMRLMSEEMKNKTDQLLLTSPVKTYQIVLGKYLAAVALFAISLLLTVPQPLTIVGLGGTLPVEQVVGAYIGFFLMGCVLIGMGIFISSLTDNQLVACISTIAVFLLIFLTDGIGSILPTDRAFAMGCCIVVLAVVIFLIYRAIRDIYLSGIIGILGLAAIIVLYFVKPTVYDGLVANVLDWLSILTRYYDFYTGIFDFSHIVYYLTLTAFFVFLTVQMVEKRRWS</sequence>
<dbReference type="InterPro" id="IPR051449">
    <property type="entry name" value="ABC-2_transporter_component"/>
</dbReference>
<evidence type="ECO:0000259" key="7">
    <source>
        <dbReference type="Pfam" id="PF12698"/>
    </source>
</evidence>
<feature type="transmembrane region" description="Helical" evidence="6">
    <location>
        <begin position="185"/>
        <end position="203"/>
    </location>
</feature>
<evidence type="ECO:0000256" key="4">
    <source>
        <dbReference type="ARBA" id="ARBA00022989"/>
    </source>
</evidence>
<dbReference type="PANTHER" id="PTHR30294:SF29">
    <property type="entry name" value="MULTIDRUG ABC TRANSPORTER PERMEASE YBHS-RELATED"/>
    <property type="match status" value="1"/>
</dbReference>
<dbReference type="RefSeq" id="WP_177716652.1">
    <property type="nucleotide sequence ID" value="NZ_JACRSQ010000002.1"/>
</dbReference>
<feature type="transmembrane region" description="Helical" evidence="6">
    <location>
        <begin position="129"/>
        <end position="150"/>
    </location>
</feature>
<comment type="subcellular location">
    <subcellularLocation>
        <location evidence="1">Cell membrane</location>
        <topology evidence="1">Multi-pass membrane protein</topology>
    </subcellularLocation>
</comment>
<feature type="transmembrane region" description="Helical" evidence="6">
    <location>
        <begin position="157"/>
        <end position="179"/>
    </location>
</feature>
<organism evidence="8 9">
    <name type="scientific">Bianquea renquensis</name>
    <dbReference type="NCBI Taxonomy" id="2763661"/>
    <lineage>
        <taxon>Bacteria</taxon>
        <taxon>Bacillati</taxon>
        <taxon>Bacillota</taxon>
        <taxon>Clostridia</taxon>
        <taxon>Eubacteriales</taxon>
        <taxon>Bianqueaceae</taxon>
        <taxon>Bianquea</taxon>
    </lineage>
</organism>
<dbReference type="Proteomes" id="UP000657006">
    <property type="component" value="Unassembled WGS sequence"/>
</dbReference>
<evidence type="ECO:0000256" key="5">
    <source>
        <dbReference type="ARBA" id="ARBA00023136"/>
    </source>
</evidence>
<evidence type="ECO:0000256" key="3">
    <source>
        <dbReference type="ARBA" id="ARBA00022692"/>
    </source>
</evidence>
<feature type="transmembrane region" description="Helical" evidence="6">
    <location>
        <begin position="20"/>
        <end position="39"/>
    </location>
</feature>
<dbReference type="InterPro" id="IPR013525">
    <property type="entry name" value="ABC2_TM"/>
</dbReference>
<reference evidence="8" key="1">
    <citation type="submission" date="2020-08" db="EMBL/GenBank/DDBJ databases">
        <title>Genome public.</title>
        <authorList>
            <person name="Liu C."/>
            <person name="Sun Q."/>
        </authorList>
    </citation>
    <scope>NUCLEOTIDE SEQUENCE</scope>
    <source>
        <strain evidence="8">NSJ-32</strain>
    </source>
</reference>
<keyword evidence="5 6" id="KW-0472">Membrane</keyword>
<protein>
    <submittedName>
        <fullName evidence="8">ABC transporter permease</fullName>
    </submittedName>
</protein>
<keyword evidence="2" id="KW-1003">Cell membrane</keyword>
<name>A0A926DSG7_9FIRM</name>